<evidence type="ECO:0000256" key="1">
    <source>
        <dbReference type="SAM" id="Phobius"/>
    </source>
</evidence>
<feature type="transmembrane region" description="Helical" evidence="1">
    <location>
        <begin position="60"/>
        <end position="81"/>
    </location>
</feature>
<dbReference type="SUPFAM" id="SSF103481">
    <property type="entry name" value="Multidrug resistance efflux transporter EmrE"/>
    <property type="match status" value="2"/>
</dbReference>
<feature type="transmembrane region" description="Helical" evidence="1">
    <location>
        <begin position="289"/>
        <end position="307"/>
    </location>
</feature>
<proteinExistence type="predicted"/>
<feature type="transmembrane region" description="Helical" evidence="1">
    <location>
        <begin position="262"/>
        <end position="283"/>
    </location>
</feature>
<name>A0A4U1HDH9_9BURK</name>
<dbReference type="OrthoDB" id="7158585at2"/>
<dbReference type="EMBL" id="SWJE01000026">
    <property type="protein sequence ID" value="TKC78941.1"/>
    <property type="molecule type" value="Genomic_DNA"/>
</dbReference>
<gene>
    <name evidence="3" type="ORF">FAZ69_31370</name>
</gene>
<organism evidence="3 4">
    <name type="scientific">Trinickia terrae</name>
    <dbReference type="NCBI Taxonomy" id="2571161"/>
    <lineage>
        <taxon>Bacteria</taxon>
        <taxon>Pseudomonadati</taxon>
        <taxon>Pseudomonadota</taxon>
        <taxon>Betaproteobacteria</taxon>
        <taxon>Burkholderiales</taxon>
        <taxon>Burkholderiaceae</taxon>
        <taxon>Trinickia</taxon>
    </lineage>
</organism>
<feature type="transmembrane region" description="Helical" evidence="1">
    <location>
        <begin position="204"/>
        <end position="227"/>
    </location>
</feature>
<evidence type="ECO:0000313" key="4">
    <source>
        <dbReference type="Proteomes" id="UP000305539"/>
    </source>
</evidence>
<keyword evidence="1" id="KW-1133">Transmembrane helix</keyword>
<dbReference type="AlphaFoldDB" id="A0A4U1HDH9"/>
<dbReference type="PANTHER" id="PTHR22911:SF79">
    <property type="entry name" value="MOBA-LIKE NTP TRANSFERASE DOMAIN-CONTAINING PROTEIN"/>
    <property type="match status" value="1"/>
</dbReference>
<evidence type="ECO:0000259" key="2">
    <source>
        <dbReference type="Pfam" id="PF00892"/>
    </source>
</evidence>
<comment type="caution">
    <text evidence="3">The sequence shown here is derived from an EMBL/GenBank/DDBJ whole genome shotgun (WGS) entry which is preliminary data.</text>
</comment>
<feature type="domain" description="EamA" evidence="2">
    <location>
        <begin position="174"/>
        <end position="303"/>
    </location>
</feature>
<dbReference type="PANTHER" id="PTHR22911">
    <property type="entry name" value="ACYL-MALONYL CONDENSING ENZYME-RELATED"/>
    <property type="match status" value="1"/>
</dbReference>
<dbReference type="GO" id="GO:0016020">
    <property type="term" value="C:membrane"/>
    <property type="evidence" value="ECO:0007669"/>
    <property type="project" value="InterPro"/>
</dbReference>
<accession>A0A4U1HDH9</accession>
<feature type="transmembrane region" description="Helical" evidence="1">
    <location>
        <begin position="93"/>
        <end position="113"/>
    </location>
</feature>
<feature type="transmembrane region" description="Helical" evidence="1">
    <location>
        <begin position="119"/>
        <end position="142"/>
    </location>
</feature>
<protein>
    <recommendedName>
        <fullName evidence="2">EamA domain-containing protein</fullName>
    </recommendedName>
</protein>
<dbReference type="InterPro" id="IPR000620">
    <property type="entry name" value="EamA_dom"/>
</dbReference>
<dbReference type="Pfam" id="PF00892">
    <property type="entry name" value="EamA"/>
    <property type="match status" value="2"/>
</dbReference>
<reference evidence="3 4" key="1">
    <citation type="submission" date="2019-04" db="EMBL/GenBank/DDBJ databases">
        <title>Trinickia sp. 7GSK02, isolated from subtropical forest soil.</title>
        <authorList>
            <person name="Gao Z.-H."/>
            <person name="Qiu L.-H."/>
        </authorList>
    </citation>
    <scope>NUCLEOTIDE SEQUENCE [LARGE SCALE GENOMIC DNA]</scope>
    <source>
        <strain evidence="3 4">7GSK02</strain>
    </source>
</reference>
<evidence type="ECO:0000313" key="3">
    <source>
        <dbReference type="EMBL" id="TKC78941.1"/>
    </source>
</evidence>
<dbReference type="Gene3D" id="1.10.3730.20">
    <property type="match status" value="1"/>
</dbReference>
<sequence>MRRHPEVSFGAGSHAAMADQGTMNPLPGSDYARRVSLILMSLAGLSQGFIGPIVKLVNFAPLPLVVGRSLIAALALHLICLLTRRRLDKADRLNTVICGLLLAGHFATLFMAYKKTDVNLVLIALFTYPMMTSLLEPVFFGGRPQRRQVVSAILVTAGVACLRPAPGGSGDMLAGIGLALLSALLFSVRNILSRKLVARSDGLAIMGWQTTIAALVFAPSCAGLNLAEVPLTVWLGVLALGIFFTAIPHTLRILVKRHLTTATVDILAALQVVGGLLLAWGLVHEALTANVLLGASLVLTAVLAEAVSTWRRGAAPE</sequence>
<keyword evidence="1" id="KW-0472">Membrane</keyword>
<feature type="transmembrane region" description="Helical" evidence="1">
    <location>
        <begin position="35"/>
        <end position="54"/>
    </location>
</feature>
<feature type="transmembrane region" description="Helical" evidence="1">
    <location>
        <begin position="233"/>
        <end position="255"/>
    </location>
</feature>
<feature type="transmembrane region" description="Helical" evidence="1">
    <location>
        <begin position="172"/>
        <end position="192"/>
    </location>
</feature>
<dbReference type="InterPro" id="IPR037185">
    <property type="entry name" value="EmrE-like"/>
</dbReference>
<feature type="transmembrane region" description="Helical" evidence="1">
    <location>
        <begin position="149"/>
        <end position="166"/>
    </location>
</feature>
<dbReference type="Proteomes" id="UP000305539">
    <property type="component" value="Unassembled WGS sequence"/>
</dbReference>
<feature type="domain" description="EamA" evidence="2">
    <location>
        <begin position="37"/>
        <end position="162"/>
    </location>
</feature>
<keyword evidence="1" id="KW-0812">Transmembrane</keyword>
<keyword evidence="4" id="KW-1185">Reference proteome</keyword>